<evidence type="ECO:0000313" key="2">
    <source>
        <dbReference type="EMBL" id="MBA2892777.1"/>
    </source>
</evidence>
<dbReference type="EMBL" id="JACDUR010000004">
    <property type="protein sequence ID" value="MBA2892777.1"/>
    <property type="molecule type" value="Genomic_DNA"/>
</dbReference>
<keyword evidence="1" id="KW-1133">Transmembrane helix</keyword>
<evidence type="ECO:0000256" key="1">
    <source>
        <dbReference type="SAM" id="Phobius"/>
    </source>
</evidence>
<comment type="caution">
    <text evidence="2">The sequence shown here is derived from an EMBL/GenBank/DDBJ whole genome shotgun (WGS) entry which is preliminary data.</text>
</comment>
<feature type="transmembrane region" description="Helical" evidence="1">
    <location>
        <begin position="143"/>
        <end position="162"/>
    </location>
</feature>
<gene>
    <name evidence="2" type="ORF">HNR30_004131</name>
</gene>
<evidence type="ECO:0000313" key="3">
    <source>
        <dbReference type="Proteomes" id="UP000530928"/>
    </source>
</evidence>
<keyword evidence="1" id="KW-0472">Membrane</keyword>
<accession>A0A7W0HRE3</accession>
<organism evidence="2 3">
    <name type="scientific">Nonomuraea soli</name>
    <dbReference type="NCBI Taxonomy" id="1032476"/>
    <lineage>
        <taxon>Bacteria</taxon>
        <taxon>Bacillati</taxon>
        <taxon>Actinomycetota</taxon>
        <taxon>Actinomycetes</taxon>
        <taxon>Streptosporangiales</taxon>
        <taxon>Streptosporangiaceae</taxon>
        <taxon>Nonomuraea</taxon>
    </lineage>
</organism>
<proteinExistence type="predicted"/>
<reference evidence="2 3" key="1">
    <citation type="submission" date="2020-07" db="EMBL/GenBank/DDBJ databases">
        <title>Genomic Encyclopedia of Type Strains, Phase IV (KMG-IV): sequencing the most valuable type-strain genomes for metagenomic binning, comparative biology and taxonomic classification.</title>
        <authorList>
            <person name="Goeker M."/>
        </authorList>
    </citation>
    <scope>NUCLEOTIDE SEQUENCE [LARGE SCALE GENOMIC DNA]</scope>
    <source>
        <strain evidence="2 3">DSM 45533</strain>
    </source>
</reference>
<name>A0A7W0HRE3_9ACTN</name>
<keyword evidence="3" id="KW-1185">Reference proteome</keyword>
<keyword evidence="1" id="KW-0812">Transmembrane</keyword>
<dbReference type="Proteomes" id="UP000530928">
    <property type="component" value="Unassembled WGS sequence"/>
</dbReference>
<dbReference type="AlphaFoldDB" id="A0A7W0HRE3"/>
<protein>
    <submittedName>
        <fullName evidence="2">Uncharacterized protein</fullName>
    </submittedName>
</protein>
<feature type="transmembrane region" description="Helical" evidence="1">
    <location>
        <begin position="79"/>
        <end position="98"/>
    </location>
</feature>
<sequence>MPALAAQAVTDPVGVDAFAARADGPFGVLGSLLAGGGIWNAEAGVPGQDDWWQATARLLLAVAGLAGFVRLGRSKERPAWWTGLAVASAAGLVIAALGPLVLEQLIALWPGFGPLRDGQVYVAPMVLAVAVGLSSLPVPRPLVIVAPLLVLPTFALGAFGRLDAVRYPGDWRAVQRIVNEDSAPGALLTLPWSAYRAHAWNEHRVILDPATKLFDRRVVWNDGLRIGMADGRVLVLDVEDPLARKVGEQLGRNVLDESTIRYVLLPASENTFLTDDPAWRPVFQGRELLLLRR</sequence>